<proteinExistence type="inferred from homology"/>
<comment type="similarity">
    <text evidence="1">Belongs to the short-chain dehydrogenases/reductases (SDR) family.</text>
</comment>
<dbReference type="EMBL" id="JACIFD010000013">
    <property type="protein sequence ID" value="MBB4071985.1"/>
    <property type="molecule type" value="Genomic_DNA"/>
</dbReference>
<dbReference type="Pfam" id="PF13561">
    <property type="entry name" value="adh_short_C2"/>
    <property type="match status" value="1"/>
</dbReference>
<dbReference type="GO" id="GO:0016491">
    <property type="term" value="F:oxidoreductase activity"/>
    <property type="evidence" value="ECO:0007669"/>
    <property type="project" value="UniProtKB-KW"/>
</dbReference>
<evidence type="ECO:0000313" key="3">
    <source>
        <dbReference type="EMBL" id="MBB4071985.1"/>
    </source>
</evidence>
<dbReference type="RefSeq" id="WP_183304919.1">
    <property type="nucleotide sequence ID" value="NZ_JACIFD010000013.1"/>
</dbReference>
<dbReference type="CDD" id="cd05233">
    <property type="entry name" value="SDR_c"/>
    <property type="match status" value="1"/>
</dbReference>
<dbReference type="InterPro" id="IPR002347">
    <property type="entry name" value="SDR_fam"/>
</dbReference>
<evidence type="ECO:0000256" key="1">
    <source>
        <dbReference type="ARBA" id="ARBA00006484"/>
    </source>
</evidence>
<name>A0A840DJT4_9MICO</name>
<evidence type="ECO:0000313" key="4">
    <source>
        <dbReference type="Proteomes" id="UP000571183"/>
    </source>
</evidence>
<reference evidence="3" key="1">
    <citation type="submission" date="2020-08" db="EMBL/GenBank/DDBJ databases">
        <title>Sequencing the genomes of 1000 actinobacteria strains.</title>
        <authorList>
            <person name="Klenk H.-P."/>
        </authorList>
    </citation>
    <scope>NUCLEOTIDE SEQUENCE [LARGE SCALE GENOMIC DNA]</scope>
    <source>
        <strain evidence="3">DSM 27064</strain>
    </source>
</reference>
<comment type="caution">
    <text evidence="3">The sequence shown here is derived from an EMBL/GenBank/DDBJ whole genome shotgun (WGS) entry which is preliminary data.</text>
</comment>
<organism evidence="3 4">
    <name type="scientific">Canibacter oris</name>
    <dbReference type="NCBI Taxonomy" id="1365628"/>
    <lineage>
        <taxon>Bacteria</taxon>
        <taxon>Bacillati</taxon>
        <taxon>Actinomycetota</taxon>
        <taxon>Actinomycetes</taxon>
        <taxon>Micrococcales</taxon>
        <taxon>Microbacteriaceae</taxon>
        <taxon>Canibacter</taxon>
    </lineage>
</organism>
<protein>
    <submittedName>
        <fullName evidence="3">NAD(P)-dependent dehydrogenase (Short-subunit alcohol dehydrogenase family)</fullName>
    </submittedName>
</protein>
<dbReference type="AlphaFoldDB" id="A0A840DJT4"/>
<evidence type="ECO:0000256" key="2">
    <source>
        <dbReference type="ARBA" id="ARBA00023002"/>
    </source>
</evidence>
<dbReference type="SUPFAM" id="SSF51735">
    <property type="entry name" value="NAD(P)-binding Rossmann-fold domains"/>
    <property type="match status" value="1"/>
</dbReference>
<dbReference type="PRINTS" id="PR00081">
    <property type="entry name" value="GDHRDH"/>
</dbReference>
<keyword evidence="2" id="KW-0560">Oxidoreductase</keyword>
<accession>A0A840DJT4</accession>
<sequence length="273" mass="27713">MDFKLADLPSLAGQKVLITGAAGHLGQEITAIFAARGAAVAVHARKLTQAENTVTQVRQRVEQLLQLESAKSDVGVASGELYPLAADLGTATAANTAVNAAAAALGGLTGVINCAAVQPVQDFAAITATEWQHLLTVNLQAAHLTTQAAAGFLAGGGWVTHISSIEGERPATGHAHYAVSKAALNMHARAAALELGAQRIRVNAVAPGLILRPGIAAQWPAGVTSWKQHAPLGELVTAAEVAAACAFLASPAARSITGQVLAVDAGMLTTPGW</sequence>
<dbReference type="PANTHER" id="PTHR43639:SF1">
    <property type="entry name" value="SHORT-CHAIN DEHYDROGENASE_REDUCTASE FAMILY PROTEIN"/>
    <property type="match status" value="1"/>
</dbReference>
<keyword evidence="4" id="KW-1185">Reference proteome</keyword>
<dbReference type="PANTHER" id="PTHR43639">
    <property type="entry name" value="OXIDOREDUCTASE, SHORT-CHAIN DEHYDROGENASE/REDUCTASE FAMILY (AFU_ORTHOLOGUE AFUA_5G02870)"/>
    <property type="match status" value="1"/>
</dbReference>
<gene>
    <name evidence="3" type="ORF">F5897_001308</name>
</gene>
<dbReference type="InterPro" id="IPR036291">
    <property type="entry name" value="NAD(P)-bd_dom_sf"/>
</dbReference>
<dbReference type="Gene3D" id="3.40.50.720">
    <property type="entry name" value="NAD(P)-binding Rossmann-like Domain"/>
    <property type="match status" value="1"/>
</dbReference>
<dbReference type="Proteomes" id="UP000571183">
    <property type="component" value="Unassembled WGS sequence"/>
</dbReference>